<dbReference type="AlphaFoldDB" id="A0A0E9RWK2"/>
<reference evidence="1" key="1">
    <citation type="submission" date="2014-11" db="EMBL/GenBank/DDBJ databases">
        <authorList>
            <person name="Amaro Gonzalez C."/>
        </authorList>
    </citation>
    <scope>NUCLEOTIDE SEQUENCE</scope>
</reference>
<organism evidence="1">
    <name type="scientific">Anguilla anguilla</name>
    <name type="common">European freshwater eel</name>
    <name type="synonym">Muraena anguilla</name>
    <dbReference type="NCBI Taxonomy" id="7936"/>
    <lineage>
        <taxon>Eukaryota</taxon>
        <taxon>Metazoa</taxon>
        <taxon>Chordata</taxon>
        <taxon>Craniata</taxon>
        <taxon>Vertebrata</taxon>
        <taxon>Euteleostomi</taxon>
        <taxon>Actinopterygii</taxon>
        <taxon>Neopterygii</taxon>
        <taxon>Teleostei</taxon>
        <taxon>Anguilliformes</taxon>
        <taxon>Anguillidae</taxon>
        <taxon>Anguilla</taxon>
    </lineage>
</organism>
<sequence>MRHTDTASGVLTVKVTEYDVCGFR</sequence>
<name>A0A0E9RWK2_ANGAN</name>
<protein>
    <submittedName>
        <fullName evidence="1">Uncharacterized protein</fullName>
    </submittedName>
</protein>
<proteinExistence type="predicted"/>
<evidence type="ECO:0000313" key="1">
    <source>
        <dbReference type="EMBL" id="JAH33574.1"/>
    </source>
</evidence>
<dbReference type="EMBL" id="GBXM01075003">
    <property type="protein sequence ID" value="JAH33574.1"/>
    <property type="molecule type" value="Transcribed_RNA"/>
</dbReference>
<accession>A0A0E9RWK2</accession>
<reference evidence="1" key="2">
    <citation type="journal article" date="2015" name="Fish Shellfish Immunol.">
        <title>Early steps in the European eel (Anguilla anguilla)-Vibrio vulnificus interaction in the gills: Role of the RtxA13 toxin.</title>
        <authorList>
            <person name="Callol A."/>
            <person name="Pajuelo D."/>
            <person name="Ebbesson L."/>
            <person name="Teles M."/>
            <person name="MacKenzie S."/>
            <person name="Amaro C."/>
        </authorList>
    </citation>
    <scope>NUCLEOTIDE SEQUENCE</scope>
</reference>